<dbReference type="AlphaFoldDB" id="A0AAV9D9M1"/>
<evidence type="ECO:0000256" key="4">
    <source>
        <dbReference type="ARBA" id="ARBA00023163"/>
    </source>
</evidence>
<dbReference type="PROSITE" id="PS50863">
    <property type="entry name" value="B3"/>
    <property type="match status" value="1"/>
</dbReference>
<reference evidence="7" key="2">
    <citation type="submission" date="2023-06" db="EMBL/GenBank/DDBJ databases">
        <authorList>
            <person name="Ma L."/>
            <person name="Liu K.-W."/>
            <person name="Li Z."/>
            <person name="Hsiao Y.-Y."/>
            <person name="Qi Y."/>
            <person name="Fu T."/>
            <person name="Tang G."/>
            <person name="Zhang D."/>
            <person name="Sun W.-H."/>
            <person name="Liu D.-K."/>
            <person name="Li Y."/>
            <person name="Chen G.-Z."/>
            <person name="Liu X.-D."/>
            <person name="Liao X.-Y."/>
            <person name="Jiang Y.-T."/>
            <person name="Yu X."/>
            <person name="Hao Y."/>
            <person name="Huang J."/>
            <person name="Zhao X.-W."/>
            <person name="Ke S."/>
            <person name="Chen Y.-Y."/>
            <person name="Wu W.-L."/>
            <person name="Hsu J.-L."/>
            <person name="Lin Y.-F."/>
            <person name="Huang M.-D."/>
            <person name="Li C.-Y."/>
            <person name="Huang L."/>
            <person name="Wang Z.-W."/>
            <person name="Zhao X."/>
            <person name="Zhong W.-Y."/>
            <person name="Peng D.-H."/>
            <person name="Ahmad S."/>
            <person name="Lan S."/>
            <person name="Zhang J.-S."/>
            <person name="Tsai W.-C."/>
            <person name="Van De Peer Y."/>
            <person name="Liu Z.-J."/>
        </authorList>
    </citation>
    <scope>NUCLEOTIDE SEQUENCE</scope>
    <source>
        <strain evidence="7">CP</strain>
        <tissue evidence="7">Leaves</tissue>
    </source>
</reference>
<dbReference type="EMBL" id="JAUJYO010000015">
    <property type="protein sequence ID" value="KAK1297514.1"/>
    <property type="molecule type" value="Genomic_DNA"/>
</dbReference>
<sequence length="220" mass="24779">MARPHRPTTPHHHRTSQFFKIYTPTISQDQLRVPPEFMKRIKNRSLGVVYLMGPSGNAWRVSLIKGFFRSGWKGFSSDHRLEHGDFLVFRYDGDACFTVRVFDGTGCEKEACFHAKPVDGEEAEGGELVLCGTPDGKKRRLENGLVVWRGSDEEMVGLEGEVDVKPLSLTYSNCSSVSPNVRRGTYVFSSELRKSCIVKSEALMLLHLLPHVLLSKLKPI</sequence>
<evidence type="ECO:0000256" key="3">
    <source>
        <dbReference type="ARBA" id="ARBA00023125"/>
    </source>
</evidence>
<dbReference type="PANTHER" id="PTHR31920">
    <property type="entry name" value="B3 DOMAIN-CONTAINING"/>
    <property type="match status" value="1"/>
</dbReference>
<evidence type="ECO:0000256" key="1">
    <source>
        <dbReference type="ARBA" id="ARBA00004123"/>
    </source>
</evidence>
<keyword evidence="4" id="KW-0804">Transcription</keyword>
<evidence type="ECO:0000313" key="8">
    <source>
        <dbReference type="Proteomes" id="UP001180020"/>
    </source>
</evidence>
<dbReference type="CDD" id="cd10017">
    <property type="entry name" value="B3_DNA"/>
    <property type="match status" value="1"/>
</dbReference>
<dbReference type="GO" id="GO:0005634">
    <property type="term" value="C:nucleus"/>
    <property type="evidence" value="ECO:0007669"/>
    <property type="project" value="UniProtKB-SubCell"/>
</dbReference>
<comment type="caution">
    <text evidence="7">The sequence shown here is derived from an EMBL/GenBank/DDBJ whole genome shotgun (WGS) entry which is preliminary data.</text>
</comment>
<organism evidence="7 8">
    <name type="scientific">Acorus calamus</name>
    <name type="common">Sweet flag</name>
    <dbReference type="NCBI Taxonomy" id="4465"/>
    <lineage>
        <taxon>Eukaryota</taxon>
        <taxon>Viridiplantae</taxon>
        <taxon>Streptophyta</taxon>
        <taxon>Embryophyta</taxon>
        <taxon>Tracheophyta</taxon>
        <taxon>Spermatophyta</taxon>
        <taxon>Magnoliopsida</taxon>
        <taxon>Liliopsida</taxon>
        <taxon>Acoraceae</taxon>
        <taxon>Acorus</taxon>
    </lineage>
</organism>
<protein>
    <recommendedName>
        <fullName evidence="6">TF-B3 domain-containing protein</fullName>
    </recommendedName>
</protein>
<keyword evidence="5" id="KW-0539">Nucleus</keyword>
<keyword evidence="3" id="KW-0238">DNA-binding</keyword>
<dbReference type="InterPro" id="IPR050655">
    <property type="entry name" value="Plant_B3_domain"/>
</dbReference>
<evidence type="ECO:0000256" key="2">
    <source>
        <dbReference type="ARBA" id="ARBA00023015"/>
    </source>
</evidence>
<evidence type="ECO:0000259" key="6">
    <source>
        <dbReference type="PROSITE" id="PS50863"/>
    </source>
</evidence>
<evidence type="ECO:0000256" key="5">
    <source>
        <dbReference type="ARBA" id="ARBA00023242"/>
    </source>
</evidence>
<keyword evidence="2" id="KW-0805">Transcription regulation</keyword>
<dbReference type="Pfam" id="PF02362">
    <property type="entry name" value="B3"/>
    <property type="match status" value="1"/>
</dbReference>
<dbReference type="GO" id="GO:0003677">
    <property type="term" value="F:DNA binding"/>
    <property type="evidence" value="ECO:0007669"/>
    <property type="project" value="UniProtKB-KW"/>
</dbReference>
<accession>A0AAV9D9M1</accession>
<reference evidence="7" key="1">
    <citation type="journal article" date="2023" name="Nat. Commun.">
        <title>Diploid and tetraploid genomes of Acorus and the evolution of monocots.</title>
        <authorList>
            <person name="Ma L."/>
            <person name="Liu K.W."/>
            <person name="Li Z."/>
            <person name="Hsiao Y.Y."/>
            <person name="Qi Y."/>
            <person name="Fu T."/>
            <person name="Tang G.D."/>
            <person name="Zhang D."/>
            <person name="Sun W.H."/>
            <person name="Liu D.K."/>
            <person name="Li Y."/>
            <person name="Chen G.Z."/>
            <person name="Liu X.D."/>
            <person name="Liao X.Y."/>
            <person name="Jiang Y.T."/>
            <person name="Yu X."/>
            <person name="Hao Y."/>
            <person name="Huang J."/>
            <person name="Zhao X.W."/>
            <person name="Ke S."/>
            <person name="Chen Y.Y."/>
            <person name="Wu W.L."/>
            <person name="Hsu J.L."/>
            <person name="Lin Y.F."/>
            <person name="Huang M.D."/>
            <person name="Li C.Y."/>
            <person name="Huang L."/>
            <person name="Wang Z.W."/>
            <person name="Zhao X."/>
            <person name="Zhong W.Y."/>
            <person name="Peng D.H."/>
            <person name="Ahmad S."/>
            <person name="Lan S."/>
            <person name="Zhang J.S."/>
            <person name="Tsai W.C."/>
            <person name="Van de Peer Y."/>
            <person name="Liu Z.J."/>
        </authorList>
    </citation>
    <scope>NUCLEOTIDE SEQUENCE</scope>
    <source>
        <strain evidence="7">CP</strain>
    </source>
</reference>
<feature type="domain" description="TF-B3" evidence="6">
    <location>
        <begin position="16"/>
        <end position="105"/>
    </location>
</feature>
<dbReference type="InterPro" id="IPR015300">
    <property type="entry name" value="DNA-bd_pseudobarrel_sf"/>
</dbReference>
<name>A0AAV9D9M1_ACOCL</name>
<dbReference type="InterPro" id="IPR003340">
    <property type="entry name" value="B3_DNA-bd"/>
</dbReference>
<gene>
    <name evidence="7" type="ORF">QJS10_CPB15g01713</name>
</gene>
<dbReference type="SMART" id="SM01019">
    <property type="entry name" value="B3"/>
    <property type="match status" value="1"/>
</dbReference>
<proteinExistence type="predicted"/>
<dbReference type="PANTHER" id="PTHR31920:SF145">
    <property type="entry name" value="B3 DOMAIN-CONTAINING PROTEIN REM20-LIKE ISOFORM X1"/>
    <property type="match status" value="1"/>
</dbReference>
<comment type="subcellular location">
    <subcellularLocation>
        <location evidence="1">Nucleus</location>
    </subcellularLocation>
</comment>
<dbReference type="Gene3D" id="2.40.330.10">
    <property type="entry name" value="DNA-binding pseudobarrel domain"/>
    <property type="match status" value="1"/>
</dbReference>
<evidence type="ECO:0000313" key="7">
    <source>
        <dbReference type="EMBL" id="KAK1297514.1"/>
    </source>
</evidence>
<dbReference type="SUPFAM" id="SSF101936">
    <property type="entry name" value="DNA-binding pseudobarrel domain"/>
    <property type="match status" value="1"/>
</dbReference>
<keyword evidence="8" id="KW-1185">Reference proteome</keyword>
<dbReference type="Proteomes" id="UP001180020">
    <property type="component" value="Unassembled WGS sequence"/>
</dbReference>